<proteinExistence type="predicted"/>
<name>A0AAV9PP16_9PEZI</name>
<dbReference type="AlphaFoldDB" id="A0AAV9PP16"/>
<protein>
    <submittedName>
        <fullName evidence="1">Uncharacterized protein</fullName>
    </submittedName>
</protein>
<organism evidence="1 2">
    <name type="scientific">Saxophila tyrrhenica</name>
    <dbReference type="NCBI Taxonomy" id="1690608"/>
    <lineage>
        <taxon>Eukaryota</taxon>
        <taxon>Fungi</taxon>
        <taxon>Dikarya</taxon>
        <taxon>Ascomycota</taxon>
        <taxon>Pezizomycotina</taxon>
        <taxon>Dothideomycetes</taxon>
        <taxon>Dothideomycetidae</taxon>
        <taxon>Mycosphaerellales</taxon>
        <taxon>Extremaceae</taxon>
        <taxon>Saxophila</taxon>
    </lineage>
</organism>
<gene>
    <name evidence="1" type="ORF">LTR77_001092</name>
</gene>
<reference evidence="1 2" key="1">
    <citation type="submission" date="2023-08" db="EMBL/GenBank/DDBJ databases">
        <title>Black Yeasts Isolated from many extreme environments.</title>
        <authorList>
            <person name="Coleine C."/>
            <person name="Stajich J.E."/>
            <person name="Selbmann L."/>
        </authorList>
    </citation>
    <scope>NUCLEOTIDE SEQUENCE [LARGE SCALE GENOMIC DNA]</scope>
    <source>
        <strain evidence="1 2">CCFEE 5935</strain>
    </source>
</reference>
<dbReference type="EMBL" id="JAVRRT010000002">
    <property type="protein sequence ID" value="KAK5174012.1"/>
    <property type="molecule type" value="Genomic_DNA"/>
</dbReference>
<dbReference type="RefSeq" id="XP_064662681.1">
    <property type="nucleotide sequence ID" value="XM_064798354.1"/>
</dbReference>
<comment type="caution">
    <text evidence="1">The sequence shown here is derived from an EMBL/GenBank/DDBJ whole genome shotgun (WGS) entry which is preliminary data.</text>
</comment>
<evidence type="ECO:0000313" key="2">
    <source>
        <dbReference type="Proteomes" id="UP001337655"/>
    </source>
</evidence>
<dbReference type="GeneID" id="89922440"/>
<sequence length="60" mass="6949">MSNLVAITSLMKIFRIPGAFPKDSTHTYDIPGITSGKEVLDWYLSYDICTYLQRRIYTED</sequence>
<keyword evidence="2" id="KW-1185">Reference proteome</keyword>
<accession>A0AAV9PP16</accession>
<dbReference type="Proteomes" id="UP001337655">
    <property type="component" value="Unassembled WGS sequence"/>
</dbReference>
<evidence type="ECO:0000313" key="1">
    <source>
        <dbReference type="EMBL" id="KAK5174012.1"/>
    </source>
</evidence>